<evidence type="ECO:0000313" key="2">
    <source>
        <dbReference type="WBParaSite" id="HCON_00160380-00001"/>
    </source>
</evidence>
<proteinExistence type="predicted"/>
<organism evidence="1 2">
    <name type="scientific">Haemonchus contortus</name>
    <name type="common">Barber pole worm</name>
    <dbReference type="NCBI Taxonomy" id="6289"/>
    <lineage>
        <taxon>Eukaryota</taxon>
        <taxon>Metazoa</taxon>
        <taxon>Ecdysozoa</taxon>
        <taxon>Nematoda</taxon>
        <taxon>Chromadorea</taxon>
        <taxon>Rhabditida</taxon>
        <taxon>Rhabditina</taxon>
        <taxon>Rhabditomorpha</taxon>
        <taxon>Strongyloidea</taxon>
        <taxon>Trichostrongylidae</taxon>
        <taxon>Haemonchus</taxon>
    </lineage>
</organism>
<sequence>MMARLHRQSRMSTKSHLLLFRQQLKSQQLKAQHQHHLVQQSKSEWERSRKRCSKGTQSGYALTMDIVLQSMMGNTKCWQYHSLSWLSF</sequence>
<accession>A0A7I4Z0I0</accession>
<protein>
    <submittedName>
        <fullName evidence="2">Ovule protein</fullName>
    </submittedName>
</protein>
<dbReference type="Proteomes" id="UP000025227">
    <property type="component" value="Unplaced"/>
</dbReference>
<name>A0A7I4Z0I0_HAECO</name>
<keyword evidence="1" id="KW-1185">Reference proteome</keyword>
<dbReference type="AlphaFoldDB" id="A0A7I4Z0I0"/>
<reference evidence="2" key="1">
    <citation type="submission" date="2020-12" db="UniProtKB">
        <authorList>
            <consortium name="WormBaseParasite"/>
        </authorList>
    </citation>
    <scope>IDENTIFICATION</scope>
    <source>
        <strain evidence="2">MHco3</strain>
    </source>
</reference>
<dbReference type="WBParaSite" id="HCON_00160380-00001">
    <property type="protein sequence ID" value="HCON_00160380-00001"/>
    <property type="gene ID" value="HCON_00160380"/>
</dbReference>
<evidence type="ECO:0000313" key="1">
    <source>
        <dbReference type="Proteomes" id="UP000025227"/>
    </source>
</evidence>